<evidence type="ECO:0000313" key="2">
    <source>
        <dbReference type="EMBL" id="PWN66118.1"/>
    </source>
</evidence>
<dbReference type="OrthoDB" id="1440774at2"/>
<feature type="region of interest" description="Disordered" evidence="1">
    <location>
        <begin position="256"/>
        <end position="277"/>
    </location>
</feature>
<accession>A0A316X4F1</accession>
<feature type="compositionally biased region" description="Basic and acidic residues" evidence="1">
    <location>
        <begin position="256"/>
        <end position="270"/>
    </location>
</feature>
<evidence type="ECO:0000313" key="3">
    <source>
        <dbReference type="Proteomes" id="UP000236182"/>
    </source>
</evidence>
<keyword evidence="3" id="KW-1185">Reference proteome</keyword>
<evidence type="ECO:0000256" key="1">
    <source>
        <dbReference type="SAM" id="MobiDB-lite"/>
    </source>
</evidence>
<dbReference type="NCBIfam" id="TIGR01200">
    <property type="entry name" value="GLPGLI"/>
    <property type="match status" value="1"/>
</dbReference>
<proteinExistence type="predicted"/>
<protein>
    <submittedName>
        <fullName evidence="2">GLPGLI family protein</fullName>
    </submittedName>
</protein>
<dbReference type="Pfam" id="PF09697">
    <property type="entry name" value="Porph_ging"/>
    <property type="match status" value="1"/>
</dbReference>
<dbReference type="Proteomes" id="UP000236182">
    <property type="component" value="Unassembled WGS sequence"/>
</dbReference>
<organism evidence="2 3">
    <name type="scientific">Chryseobacterium oncorhynchi</name>
    <dbReference type="NCBI Taxonomy" id="741074"/>
    <lineage>
        <taxon>Bacteria</taxon>
        <taxon>Pseudomonadati</taxon>
        <taxon>Bacteroidota</taxon>
        <taxon>Flavobacteriia</taxon>
        <taxon>Flavobacteriales</taxon>
        <taxon>Weeksellaceae</taxon>
        <taxon>Chryseobacterium group</taxon>
        <taxon>Chryseobacterium</taxon>
    </lineage>
</organism>
<comment type="caution">
    <text evidence="2">The sequence shown here is derived from an EMBL/GenBank/DDBJ whole genome shotgun (WGS) entry which is preliminary data.</text>
</comment>
<dbReference type="AlphaFoldDB" id="A0A316X4F1"/>
<reference evidence="2" key="1">
    <citation type="submission" date="2018-04" db="EMBL/GenBank/DDBJ databases">
        <title>Draft Genome Sequences of Chryseobacterium lactis NCTC11390T isolated from milk, Chryseobacterium oncorhynchi 701B-08T from rainbow trout, and Chryseobacterium viscerum 687B-08T from diseased fish.</title>
        <authorList>
            <person name="Jeong J.-J."/>
            <person name="Lee Y.J."/>
            <person name="Pathiraja D."/>
            <person name="Park B."/>
            <person name="Choi I.-G."/>
            <person name="Kim K.D."/>
        </authorList>
    </citation>
    <scope>NUCLEOTIDE SEQUENCE [LARGE SCALE GENOMIC DNA]</scope>
    <source>
        <strain evidence="2">701B-08</strain>
    </source>
</reference>
<name>A0A316X4F1_9FLAO</name>
<dbReference type="EMBL" id="PPEI02000002">
    <property type="protein sequence ID" value="PWN66118.1"/>
    <property type="molecule type" value="Genomic_DNA"/>
</dbReference>
<gene>
    <name evidence="2" type="ORF">C1638_007000</name>
</gene>
<sequence length="277" mass="32474">MKYMNLTKKYIIIILFLSFFSVSFSQTVVSDSLRGEFTYLLQYKPNILNRDNVYKELFSLQITDTRSFFISENRLKFDSLFMEQYNKNRNNFNIDMRGLPLSKFKFLIIQTNDNSQFYETVGMTLLSYSSSVISNWKLVDETKVINSINCKKAEVNYKGRDWTAWYSTEIPFLYGPYKFSGLPGLIVKITDKTGDYDFELVKSVSSSNLKGKKVSINEARYHNAKLVTKEELIQAMKNFRENAKYELEKMGTVFSDDQKRQKVSETERKGYNPIELE</sequence>
<dbReference type="InterPro" id="IPR005901">
    <property type="entry name" value="GLPGLI"/>
</dbReference>